<dbReference type="EMBL" id="FOLX01000001">
    <property type="protein sequence ID" value="SFC98890.1"/>
    <property type="molecule type" value="Genomic_DNA"/>
</dbReference>
<dbReference type="STRING" id="517719.SAMN05421762_3054"/>
<dbReference type="InterPro" id="IPR000667">
    <property type="entry name" value="Peptidase_S13"/>
</dbReference>
<dbReference type="PROSITE" id="PS51318">
    <property type="entry name" value="TAT"/>
    <property type="match status" value="1"/>
</dbReference>
<name>A0A1I1NYT9_9RHOB</name>
<comment type="similarity">
    <text evidence="1">Belongs to the peptidase S13 family.</text>
</comment>
<dbReference type="PRINTS" id="PR00922">
    <property type="entry name" value="DADACBPTASE3"/>
</dbReference>
<keyword evidence="4" id="KW-0645">Protease</keyword>
<dbReference type="AlphaFoldDB" id="A0A1I1NYT9"/>
<evidence type="ECO:0000313" key="4">
    <source>
        <dbReference type="EMBL" id="SFC98890.1"/>
    </source>
</evidence>
<sequence>MKPHFSRRNFLSTLAAASLAPSGVLALAPSTSLRPQARPGSAKPLAQTADRIIDDAGLSGEVSFAVFDLNTGRPLEARNPTKPMPPASVAKALTALYALDVLGLDHRFETRVLAAGDIRGGTLHGDLILAGGGDPTLQTDDLAALAAKVKDTGLQSVTGRFLIWGGALPFAPVIDDLQPAHVGYNPAISGLALNFNRVHFEWKRANGKWGVTMDARSERYRPAVAMARMRIVDRAAPVYTYDDIGSRDDWTVALSALGKGGSRWLPVRKPELYAGEVFQTMMSAHGVALKTPEVTEILPAGVTLSRLESAPLTVILKDMLKYSTNITAEMVGMSASSRRLGRPETLVNSAAAMSDWAREVLDLRDTQMVDHSGLGDASRTTTGDLTRAMASPLGRTALRPLLKDIPIRDEKYRQLRDHPLEVVAKTGTLNFVSTLSGFAQQSDGSDLAFAILTSDLPRRDALSEAERERPPGGRAWNRRSKLLQQALLQRWSLIHAS</sequence>
<dbReference type="GO" id="GO:0006508">
    <property type="term" value="P:proteolysis"/>
    <property type="evidence" value="ECO:0007669"/>
    <property type="project" value="InterPro"/>
</dbReference>
<feature type="signal peptide" evidence="3">
    <location>
        <begin position="1"/>
        <end position="26"/>
    </location>
</feature>
<organism evidence="4 5">
    <name type="scientific">Pseudooceanicola nitratireducens</name>
    <dbReference type="NCBI Taxonomy" id="517719"/>
    <lineage>
        <taxon>Bacteria</taxon>
        <taxon>Pseudomonadati</taxon>
        <taxon>Pseudomonadota</taxon>
        <taxon>Alphaproteobacteria</taxon>
        <taxon>Rhodobacterales</taxon>
        <taxon>Paracoccaceae</taxon>
        <taxon>Pseudooceanicola</taxon>
    </lineage>
</organism>
<dbReference type="PANTHER" id="PTHR30023">
    <property type="entry name" value="D-ALANYL-D-ALANINE CARBOXYPEPTIDASE"/>
    <property type="match status" value="1"/>
</dbReference>
<proteinExistence type="inferred from homology"/>
<dbReference type="Pfam" id="PF02113">
    <property type="entry name" value="Peptidase_S13"/>
    <property type="match status" value="1"/>
</dbReference>
<gene>
    <name evidence="4" type="ORF">SAMN05421762_3054</name>
</gene>
<dbReference type="Gene3D" id="3.40.710.10">
    <property type="entry name" value="DD-peptidase/beta-lactamase superfamily"/>
    <property type="match status" value="2"/>
</dbReference>
<feature type="chain" id="PRO_5014148041" evidence="3">
    <location>
        <begin position="27"/>
        <end position="497"/>
    </location>
</feature>
<keyword evidence="5" id="KW-1185">Reference proteome</keyword>
<dbReference type="GO" id="GO:0000270">
    <property type="term" value="P:peptidoglycan metabolic process"/>
    <property type="evidence" value="ECO:0007669"/>
    <property type="project" value="TreeGrafter"/>
</dbReference>
<keyword evidence="4" id="KW-0121">Carboxypeptidase</keyword>
<protein>
    <submittedName>
        <fullName evidence="4">D-alanyl-D-alanine carboxypeptidase / D-alanyl-D-alanine-endopeptidase (Penicillin-binding protein 4)</fullName>
    </submittedName>
</protein>
<dbReference type="InterPro" id="IPR012338">
    <property type="entry name" value="Beta-lactam/transpept-like"/>
</dbReference>
<dbReference type="Gene3D" id="3.50.80.20">
    <property type="entry name" value="D-Ala-D-Ala carboxypeptidase C, peptidase S13"/>
    <property type="match status" value="1"/>
</dbReference>
<dbReference type="OrthoDB" id="5372081at2"/>
<keyword evidence="3" id="KW-0732">Signal</keyword>
<dbReference type="NCBIfam" id="TIGR00666">
    <property type="entry name" value="PBP4"/>
    <property type="match status" value="1"/>
</dbReference>
<evidence type="ECO:0000313" key="5">
    <source>
        <dbReference type="Proteomes" id="UP000231644"/>
    </source>
</evidence>
<keyword evidence="2" id="KW-0378">Hydrolase</keyword>
<dbReference type="SUPFAM" id="SSF56601">
    <property type="entry name" value="beta-lactamase/transpeptidase-like"/>
    <property type="match status" value="1"/>
</dbReference>
<reference evidence="4 5" key="1">
    <citation type="submission" date="2016-10" db="EMBL/GenBank/DDBJ databases">
        <authorList>
            <person name="de Groot N.N."/>
        </authorList>
    </citation>
    <scope>NUCLEOTIDE SEQUENCE [LARGE SCALE GENOMIC DNA]</scope>
    <source>
        <strain evidence="4 5">DSM 29619</strain>
    </source>
</reference>
<dbReference type="GO" id="GO:0004185">
    <property type="term" value="F:serine-type carboxypeptidase activity"/>
    <property type="evidence" value="ECO:0007669"/>
    <property type="project" value="InterPro"/>
</dbReference>
<dbReference type="InterPro" id="IPR006311">
    <property type="entry name" value="TAT_signal"/>
</dbReference>
<dbReference type="Proteomes" id="UP000231644">
    <property type="component" value="Unassembled WGS sequence"/>
</dbReference>
<evidence type="ECO:0000256" key="2">
    <source>
        <dbReference type="ARBA" id="ARBA00022801"/>
    </source>
</evidence>
<accession>A0A1I1NYT9</accession>
<evidence type="ECO:0000256" key="1">
    <source>
        <dbReference type="ARBA" id="ARBA00006096"/>
    </source>
</evidence>
<dbReference type="RefSeq" id="WP_093446209.1">
    <property type="nucleotide sequence ID" value="NZ_FNZG01000001.1"/>
</dbReference>
<dbReference type="PANTHER" id="PTHR30023:SF0">
    <property type="entry name" value="PENICILLIN-SENSITIVE CARBOXYPEPTIDASE A"/>
    <property type="match status" value="1"/>
</dbReference>
<evidence type="ECO:0000256" key="3">
    <source>
        <dbReference type="SAM" id="SignalP"/>
    </source>
</evidence>